<gene>
    <name evidence="2" type="ORF">EJA03_07300</name>
</gene>
<dbReference type="Proteomes" id="UP000269041">
    <property type="component" value="Unassembled WGS sequence"/>
</dbReference>
<keyword evidence="1" id="KW-0472">Membrane</keyword>
<dbReference type="AlphaFoldDB" id="A0A3R9L2T8"/>
<evidence type="ECO:0000313" key="3">
    <source>
        <dbReference type="Proteomes" id="UP000269041"/>
    </source>
</evidence>
<dbReference type="EMBL" id="RSFA01000024">
    <property type="protein sequence ID" value="RSD31724.1"/>
    <property type="molecule type" value="Genomic_DNA"/>
</dbReference>
<feature type="transmembrane region" description="Helical" evidence="1">
    <location>
        <begin position="165"/>
        <end position="184"/>
    </location>
</feature>
<name>A0A3R9L2T8_9VIBR</name>
<dbReference type="OrthoDB" id="5864468at2"/>
<dbReference type="RefSeq" id="WP_125320580.1">
    <property type="nucleotide sequence ID" value="NZ_AP024891.1"/>
</dbReference>
<feature type="transmembrane region" description="Helical" evidence="1">
    <location>
        <begin position="21"/>
        <end position="41"/>
    </location>
</feature>
<comment type="caution">
    <text evidence="2">The sequence shown here is derived from an EMBL/GenBank/DDBJ whole genome shotgun (WGS) entry which is preliminary data.</text>
</comment>
<accession>A0A3R9L2T8</accession>
<reference evidence="2 3" key="1">
    <citation type="submission" date="2018-12" db="EMBL/GenBank/DDBJ databases">
        <title>Genomic taxonomy of the Vibrionaceae family.</title>
        <authorList>
            <person name="Gomez-Gil B."/>
            <person name="Enciso-Ibarra K."/>
        </authorList>
    </citation>
    <scope>NUCLEOTIDE SEQUENCE [LARGE SCALE GENOMIC DNA]</scope>
    <source>
        <strain evidence="2 3">CAIM 594</strain>
    </source>
</reference>
<keyword evidence="3" id="KW-1185">Reference proteome</keyword>
<evidence type="ECO:0000256" key="1">
    <source>
        <dbReference type="SAM" id="Phobius"/>
    </source>
</evidence>
<dbReference type="Pfam" id="PF14348">
    <property type="entry name" value="DtrJ-like"/>
    <property type="match status" value="1"/>
</dbReference>
<keyword evidence="1" id="KW-0812">Transmembrane</keyword>
<feature type="transmembrane region" description="Helical" evidence="1">
    <location>
        <begin position="119"/>
        <end position="144"/>
    </location>
</feature>
<protein>
    <submittedName>
        <fullName evidence="2">DUF4400 domain-containing protein</fullName>
    </submittedName>
</protein>
<organism evidence="2 3">
    <name type="scientific">Vibrio pectenicida</name>
    <dbReference type="NCBI Taxonomy" id="62763"/>
    <lineage>
        <taxon>Bacteria</taxon>
        <taxon>Pseudomonadati</taxon>
        <taxon>Pseudomonadota</taxon>
        <taxon>Gammaproteobacteria</taxon>
        <taxon>Vibrionales</taxon>
        <taxon>Vibrionaceae</taxon>
        <taxon>Vibrio</taxon>
    </lineage>
</organism>
<keyword evidence="1" id="KW-1133">Transmembrane helix</keyword>
<dbReference type="InterPro" id="IPR022266">
    <property type="entry name" value="DtrJ-like"/>
</dbReference>
<evidence type="ECO:0000313" key="2">
    <source>
        <dbReference type="EMBL" id="RSD31724.1"/>
    </source>
</evidence>
<sequence length="214" mass="24483">MPKTQRTEQPRTDRESQASALTWPLSALVHTALIWVLLIAVEWSGHLGPAGQHSRTVFLDLIQSLESQPGAQQWVFMLFQWILEHARPLVEVSFINNMAWLQPYWESVVYVTLSLITRILLLVMALPLFVLVVVLAFLDGLIVRQRRIAMVGRETETIHYYAKRLMPWSAALTGYVWLLLPGFYPVGTQWLILPGLSLFGLMVHQSVASYKKFL</sequence>
<proteinExistence type="predicted"/>